<evidence type="ECO:0000313" key="8">
    <source>
        <dbReference type="Proteomes" id="UP000198824"/>
    </source>
</evidence>
<dbReference type="Proteomes" id="UP000198824">
    <property type="component" value="Unassembled WGS sequence"/>
</dbReference>
<dbReference type="Gene3D" id="1.10.760.10">
    <property type="entry name" value="Cytochrome c-like domain"/>
    <property type="match status" value="1"/>
</dbReference>
<accession>A0A1I6J9Y7</accession>
<dbReference type="GO" id="GO:0020037">
    <property type="term" value="F:heme binding"/>
    <property type="evidence" value="ECO:0007669"/>
    <property type="project" value="InterPro"/>
</dbReference>
<reference evidence="7 8" key="1">
    <citation type="submission" date="2016-10" db="EMBL/GenBank/DDBJ databases">
        <authorList>
            <person name="de Groot N.N."/>
        </authorList>
    </citation>
    <scope>NUCLEOTIDE SEQUENCE [LARGE SCALE GENOMIC DNA]</scope>
    <source>
        <strain evidence="7 8">S5-249</strain>
    </source>
</reference>
<dbReference type="EMBL" id="FOZG01000001">
    <property type="protein sequence ID" value="SFR75797.1"/>
    <property type="molecule type" value="Genomic_DNA"/>
</dbReference>
<dbReference type="GO" id="GO:0009055">
    <property type="term" value="F:electron transfer activity"/>
    <property type="evidence" value="ECO:0007669"/>
    <property type="project" value="InterPro"/>
</dbReference>
<keyword evidence="5" id="KW-0812">Transmembrane</keyword>
<dbReference type="RefSeq" id="WP_093309137.1">
    <property type="nucleotide sequence ID" value="NZ_FOZG01000001.1"/>
</dbReference>
<name>A0A1I6J9Y7_9SPHN</name>
<keyword evidence="1 4" id="KW-0349">Heme</keyword>
<dbReference type="SUPFAM" id="SSF46626">
    <property type="entry name" value="Cytochrome c"/>
    <property type="match status" value="1"/>
</dbReference>
<keyword evidence="8" id="KW-1185">Reference proteome</keyword>
<evidence type="ECO:0000256" key="3">
    <source>
        <dbReference type="ARBA" id="ARBA00023004"/>
    </source>
</evidence>
<dbReference type="AlphaFoldDB" id="A0A1I6J9Y7"/>
<evidence type="ECO:0000313" key="7">
    <source>
        <dbReference type="EMBL" id="SFR75797.1"/>
    </source>
</evidence>
<feature type="domain" description="Cytochrome c" evidence="6">
    <location>
        <begin position="49"/>
        <end position="140"/>
    </location>
</feature>
<keyword evidence="3 4" id="KW-0408">Iron</keyword>
<organism evidence="7 8">
    <name type="scientific">Sphingomonas jatrophae</name>
    <dbReference type="NCBI Taxonomy" id="1166337"/>
    <lineage>
        <taxon>Bacteria</taxon>
        <taxon>Pseudomonadati</taxon>
        <taxon>Pseudomonadota</taxon>
        <taxon>Alphaproteobacteria</taxon>
        <taxon>Sphingomonadales</taxon>
        <taxon>Sphingomonadaceae</taxon>
        <taxon>Sphingomonas</taxon>
    </lineage>
</organism>
<gene>
    <name evidence="7" type="ORF">SAMN05192580_0016</name>
</gene>
<evidence type="ECO:0000256" key="2">
    <source>
        <dbReference type="ARBA" id="ARBA00022723"/>
    </source>
</evidence>
<evidence type="ECO:0000259" key="6">
    <source>
        <dbReference type="PROSITE" id="PS51007"/>
    </source>
</evidence>
<feature type="transmembrane region" description="Helical" evidence="5">
    <location>
        <begin position="12"/>
        <end position="33"/>
    </location>
</feature>
<dbReference type="InterPro" id="IPR009056">
    <property type="entry name" value="Cyt_c-like_dom"/>
</dbReference>
<dbReference type="STRING" id="1166337.SAMN05192580_0016"/>
<evidence type="ECO:0000256" key="5">
    <source>
        <dbReference type="SAM" id="Phobius"/>
    </source>
</evidence>
<evidence type="ECO:0000256" key="4">
    <source>
        <dbReference type="PROSITE-ProRule" id="PRU00433"/>
    </source>
</evidence>
<keyword evidence="5" id="KW-0472">Membrane</keyword>
<protein>
    <submittedName>
        <fullName evidence="7">Cytochrome c</fullName>
    </submittedName>
</protein>
<keyword evidence="5" id="KW-1133">Transmembrane helix</keyword>
<dbReference type="Pfam" id="PF00034">
    <property type="entry name" value="Cytochrom_C"/>
    <property type="match status" value="1"/>
</dbReference>
<proteinExistence type="predicted"/>
<dbReference type="PROSITE" id="PS51007">
    <property type="entry name" value="CYTC"/>
    <property type="match status" value="1"/>
</dbReference>
<evidence type="ECO:0000256" key="1">
    <source>
        <dbReference type="ARBA" id="ARBA00022617"/>
    </source>
</evidence>
<dbReference type="OrthoDB" id="9794982at2"/>
<sequence>MAERRLSPSLVWLGGLIALSLMAAAIGGMTIYLQTRHADRVRAEAITHGSVEAGRAAIGRYGCGACHVIAGIDGANGQVGPDLSQVSRRATLAGRLSNDPEAMVRWLIHPQVISPGSGMPEQGVSERDARDMAAYLYAKN</sequence>
<dbReference type="InterPro" id="IPR036909">
    <property type="entry name" value="Cyt_c-like_dom_sf"/>
</dbReference>
<dbReference type="GO" id="GO:0046872">
    <property type="term" value="F:metal ion binding"/>
    <property type="evidence" value="ECO:0007669"/>
    <property type="project" value="UniProtKB-KW"/>
</dbReference>
<keyword evidence="2 4" id="KW-0479">Metal-binding</keyword>